<feature type="compositionally biased region" description="Polar residues" evidence="1">
    <location>
        <begin position="79"/>
        <end position="93"/>
    </location>
</feature>
<accession>A0A0L9VTA9</accession>
<evidence type="ECO:0000313" key="3">
    <source>
        <dbReference type="Proteomes" id="UP000053144"/>
    </source>
</evidence>
<dbReference type="AlphaFoldDB" id="A0A0L9VTA9"/>
<dbReference type="Gramene" id="KOM57979">
    <property type="protein sequence ID" value="KOM57979"/>
    <property type="gene ID" value="LR48_Vigan11g101200"/>
</dbReference>
<proteinExistence type="predicted"/>
<reference evidence="3" key="1">
    <citation type="journal article" date="2015" name="Proc. Natl. Acad. Sci. U.S.A.">
        <title>Genome sequencing of adzuki bean (Vigna angularis) provides insight into high starch and low fat accumulation and domestication.</title>
        <authorList>
            <person name="Yang K."/>
            <person name="Tian Z."/>
            <person name="Chen C."/>
            <person name="Luo L."/>
            <person name="Zhao B."/>
            <person name="Wang Z."/>
            <person name="Yu L."/>
            <person name="Li Y."/>
            <person name="Sun Y."/>
            <person name="Li W."/>
            <person name="Chen Y."/>
            <person name="Li Y."/>
            <person name="Zhang Y."/>
            <person name="Ai D."/>
            <person name="Zhao J."/>
            <person name="Shang C."/>
            <person name="Ma Y."/>
            <person name="Wu B."/>
            <person name="Wang M."/>
            <person name="Gao L."/>
            <person name="Sun D."/>
            <person name="Zhang P."/>
            <person name="Guo F."/>
            <person name="Wang W."/>
            <person name="Li Y."/>
            <person name="Wang J."/>
            <person name="Varshney R.K."/>
            <person name="Wang J."/>
            <person name="Ling H.Q."/>
            <person name="Wan P."/>
        </authorList>
    </citation>
    <scope>NUCLEOTIDE SEQUENCE</scope>
    <source>
        <strain evidence="3">cv. Jingnong 6</strain>
    </source>
</reference>
<dbReference type="Proteomes" id="UP000053144">
    <property type="component" value="Chromosome 11"/>
</dbReference>
<evidence type="ECO:0000256" key="1">
    <source>
        <dbReference type="SAM" id="MobiDB-lite"/>
    </source>
</evidence>
<evidence type="ECO:0000313" key="2">
    <source>
        <dbReference type="EMBL" id="KOM57979.1"/>
    </source>
</evidence>
<dbReference type="EMBL" id="CM003381">
    <property type="protein sequence ID" value="KOM57979.1"/>
    <property type="molecule type" value="Genomic_DNA"/>
</dbReference>
<name>A0A0L9VTA9_PHAAN</name>
<protein>
    <submittedName>
        <fullName evidence="2">Uncharacterized protein</fullName>
    </submittedName>
</protein>
<organism evidence="2 3">
    <name type="scientific">Phaseolus angularis</name>
    <name type="common">Azuki bean</name>
    <name type="synonym">Vigna angularis</name>
    <dbReference type="NCBI Taxonomy" id="3914"/>
    <lineage>
        <taxon>Eukaryota</taxon>
        <taxon>Viridiplantae</taxon>
        <taxon>Streptophyta</taxon>
        <taxon>Embryophyta</taxon>
        <taxon>Tracheophyta</taxon>
        <taxon>Spermatophyta</taxon>
        <taxon>Magnoliopsida</taxon>
        <taxon>eudicotyledons</taxon>
        <taxon>Gunneridae</taxon>
        <taxon>Pentapetalae</taxon>
        <taxon>rosids</taxon>
        <taxon>fabids</taxon>
        <taxon>Fabales</taxon>
        <taxon>Fabaceae</taxon>
        <taxon>Papilionoideae</taxon>
        <taxon>50 kb inversion clade</taxon>
        <taxon>NPAAA clade</taxon>
        <taxon>indigoferoid/millettioid clade</taxon>
        <taxon>Phaseoleae</taxon>
        <taxon>Vigna</taxon>
    </lineage>
</organism>
<gene>
    <name evidence="2" type="ORF">LR48_Vigan11g101200</name>
</gene>
<sequence length="140" mass="15167">MHRYATVKEAGGMIRDSKRVNGWLGQRKRDSLGFANSSVGDTPTSNASLRYSEGSVWEDSRLKTPPWVAQSEEEGLSLRSANSSTGGTLASNVPTYHYATGKEAGGRIRDSKTPPWTAWSKEDGLSSLGFALSPKLLFSI</sequence>
<feature type="region of interest" description="Disordered" evidence="1">
    <location>
        <begin position="71"/>
        <end position="93"/>
    </location>
</feature>